<dbReference type="Proteomes" id="UP000551709">
    <property type="component" value="Chromosome"/>
</dbReference>
<evidence type="ECO:0000313" key="1">
    <source>
        <dbReference type="EMBL" id="UPT90372.1"/>
    </source>
</evidence>
<keyword evidence="1" id="KW-0808">Transferase</keyword>
<name>A0A8T5VCW5_9BRAD</name>
<dbReference type="Pfam" id="PF13489">
    <property type="entry name" value="Methyltransf_23"/>
    <property type="match status" value="1"/>
</dbReference>
<keyword evidence="1" id="KW-0489">Methyltransferase</keyword>
<accession>A0A8T5VCW5</accession>
<sequence length="238" mass="27106">MTSYASYTRNTRELLKQIAHKRRYRQVLDLVTSPLPTDRVLDYGCADGHLFSFLVDKFERRNLVGYDPSPKLLSEAEPSVLAGAQLTTDIDSLLETQPSSFTLIYCMEVCEHLTDRSLDELLQNITSFASSHARIIIGVPIETGLSGFLKSIYRTAHGGRQSASIAQAFRSLFSMKVERELTDVEWYGAHTGFSHIRLREILKHKGFYISKTLHLPFLALRSVLNNEIYFVCQRGRRT</sequence>
<dbReference type="GO" id="GO:0008168">
    <property type="term" value="F:methyltransferase activity"/>
    <property type="evidence" value="ECO:0007669"/>
    <property type="project" value="UniProtKB-KW"/>
</dbReference>
<dbReference type="EMBL" id="CP096255">
    <property type="protein sequence ID" value="UPT90372.1"/>
    <property type="molecule type" value="Genomic_DNA"/>
</dbReference>
<dbReference type="GO" id="GO:0032259">
    <property type="term" value="P:methylation"/>
    <property type="evidence" value="ECO:0007669"/>
    <property type="project" value="UniProtKB-KW"/>
</dbReference>
<dbReference type="SUPFAM" id="SSF53335">
    <property type="entry name" value="S-adenosyl-L-methionine-dependent methyltransferases"/>
    <property type="match status" value="1"/>
</dbReference>
<evidence type="ECO:0000313" key="2">
    <source>
        <dbReference type="Proteomes" id="UP000551709"/>
    </source>
</evidence>
<protein>
    <submittedName>
        <fullName evidence="1">Class I SAM-dependent methyltransferase</fullName>
    </submittedName>
</protein>
<reference evidence="1 2" key="1">
    <citation type="journal article" date="2017" name="Syst. Appl. Microbiol.">
        <title>Soybeans inoculated with root zone soils of Canadian native legumes harbour diverse and novel Bradyrhizobium spp. that possess agricultural potential.</title>
        <authorList>
            <person name="Bromfield E.S.P."/>
            <person name="Cloutier S."/>
            <person name="Tambong J.T."/>
            <person name="Tran Thi T.V."/>
        </authorList>
    </citation>
    <scope>NUCLEOTIDE SEQUENCE [LARGE SCALE GENOMIC DNA]</scope>
    <source>
        <strain evidence="1 2">1S5</strain>
    </source>
</reference>
<dbReference type="PANTHER" id="PTHR43861">
    <property type="entry name" value="TRANS-ACONITATE 2-METHYLTRANSFERASE-RELATED"/>
    <property type="match status" value="1"/>
</dbReference>
<dbReference type="CDD" id="cd02440">
    <property type="entry name" value="AdoMet_MTases"/>
    <property type="match status" value="1"/>
</dbReference>
<gene>
    <name evidence="1" type="ORF">HAP41_0000016420</name>
</gene>
<dbReference type="Gene3D" id="3.40.50.150">
    <property type="entry name" value="Vaccinia Virus protein VP39"/>
    <property type="match status" value="1"/>
</dbReference>
<dbReference type="InterPro" id="IPR029063">
    <property type="entry name" value="SAM-dependent_MTases_sf"/>
</dbReference>
<dbReference type="AlphaFoldDB" id="A0A8T5VCW5"/>
<organism evidence="1 2">
    <name type="scientific">Bradyrhizobium barranii subsp. apii</name>
    <dbReference type="NCBI Taxonomy" id="2819348"/>
    <lineage>
        <taxon>Bacteria</taxon>
        <taxon>Pseudomonadati</taxon>
        <taxon>Pseudomonadota</taxon>
        <taxon>Alphaproteobacteria</taxon>
        <taxon>Hyphomicrobiales</taxon>
        <taxon>Nitrobacteraceae</taxon>
        <taxon>Bradyrhizobium</taxon>
        <taxon>Bradyrhizobium barranii</taxon>
    </lineage>
</organism>
<proteinExistence type="predicted"/>
<dbReference type="RefSeq" id="WP_166099772.1">
    <property type="nucleotide sequence ID" value="NZ_CP096255.1"/>
</dbReference>